<keyword evidence="6" id="KW-0675">Receptor</keyword>
<organism evidence="11 12">
    <name type="scientific">Cirrhinus mrigala</name>
    <name type="common">Mrigala</name>
    <dbReference type="NCBI Taxonomy" id="683832"/>
    <lineage>
        <taxon>Eukaryota</taxon>
        <taxon>Metazoa</taxon>
        <taxon>Chordata</taxon>
        <taxon>Craniata</taxon>
        <taxon>Vertebrata</taxon>
        <taxon>Euteleostomi</taxon>
        <taxon>Actinopterygii</taxon>
        <taxon>Neopterygii</taxon>
        <taxon>Teleostei</taxon>
        <taxon>Ostariophysi</taxon>
        <taxon>Cypriniformes</taxon>
        <taxon>Cyprinidae</taxon>
        <taxon>Labeoninae</taxon>
        <taxon>Labeonini</taxon>
        <taxon>Cirrhinus</taxon>
    </lineage>
</organism>
<comment type="similarity">
    <text evidence="8">Belongs to the chemokine-like receptor (CMKLR) family.</text>
</comment>
<sequence>MTSNTTLLLHTHSVVSYHHANTTVEIEAIKDKLSIVFLTIIVLLGTAGNSVVIWVVGFCLKPTVTNVWLVNLAVADLIFCLTRITSLIKTIFYDHWTLGLFLCKFNGFFNYAKISAVFFFWLSSVWIERSV</sequence>
<feature type="transmembrane region" description="Helical" evidence="9">
    <location>
        <begin position="67"/>
        <end position="88"/>
    </location>
</feature>
<accession>A0ABD0NXM3</accession>
<dbReference type="InterPro" id="IPR017452">
    <property type="entry name" value="GPCR_Rhodpsn_7TM"/>
</dbReference>
<dbReference type="EMBL" id="JAMKFB020000019">
    <property type="protein sequence ID" value="KAL0166624.1"/>
    <property type="molecule type" value="Genomic_DNA"/>
</dbReference>
<keyword evidence="3 9" id="KW-1133">Transmembrane helix</keyword>
<evidence type="ECO:0000256" key="5">
    <source>
        <dbReference type="ARBA" id="ARBA00023136"/>
    </source>
</evidence>
<comment type="subcellular location">
    <subcellularLocation>
        <location evidence="1">Membrane</location>
        <topology evidence="1">Multi-pass membrane protein</topology>
    </subcellularLocation>
</comment>
<evidence type="ECO:0000256" key="7">
    <source>
        <dbReference type="ARBA" id="ARBA00023224"/>
    </source>
</evidence>
<feature type="transmembrane region" description="Helical" evidence="9">
    <location>
        <begin position="35"/>
        <end position="60"/>
    </location>
</feature>
<evidence type="ECO:0000256" key="9">
    <source>
        <dbReference type="SAM" id="Phobius"/>
    </source>
</evidence>
<dbReference type="PANTHER" id="PTHR24225">
    <property type="entry name" value="CHEMOTACTIC RECEPTOR"/>
    <property type="match status" value="1"/>
</dbReference>
<feature type="non-terminal residue" evidence="11">
    <location>
        <position position="131"/>
    </location>
</feature>
<dbReference type="GO" id="GO:0004930">
    <property type="term" value="F:G protein-coupled receptor activity"/>
    <property type="evidence" value="ECO:0007669"/>
    <property type="project" value="UniProtKB-KW"/>
</dbReference>
<evidence type="ECO:0000256" key="4">
    <source>
        <dbReference type="ARBA" id="ARBA00023040"/>
    </source>
</evidence>
<dbReference type="Gene3D" id="1.20.1070.10">
    <property type="entry name" value="Rhodopsin 7-helix transmembrane proteins"/>
    <property type="match status" value="1"/>
</dbReference>
<dbReference type="SUPFAM" id="SSF81321">
    <property type="entry name" value="Family A G protein-coupled receptor-like"/>
    <property type="match status" value="1"/>
</dbReference>
<dbReference type="GO" id="GO:0016020">
    <property type="term" value="C:membrane"/>
    <property type="evidence" value="ECO:0007669"/>
    <property type="project" value="UniProtKB-SubCell"/>
</dbReference>
<reference evidence="11 12" key="1">
    <citation type="submission" date="2024-05" db="EMBL/GenBank/DDBJ databases">
        <title>Genome sequencing and assembly of Indian major carp, Cirrhinus mrigala (Hamilton, 1822).</title>
        <authorList>
            <person name="Mohindra V."/>
            <person name="Chowdhury L.M."/>
            <person name="Lal K."/>
            <person name="Jena J.K."/>
        </authorList>
    </citation>
    <scope>NUCLEOTIDE SEQUENCE [LARGE SCALE GENOMIC DNA]</scope>
    <source>
        <strain evidence="11">CM1030</strain>
        <tissue evidence="11">Blood</tissue>
    </source>
</reference>
<evidence type="ECO:0000256" key="1">
    <source>
        <dbReference type="ARBA" id="ARBA00004141"/>
    </source>
</evidence>
<keyword evidence="5 9" id="KW-0472">Membrane</keyword>
<dbReference type="PANTHER" id="PTHR24225:SF48">
    <property type="entry name" value="C3A ANAPHYLATOXIN CHEMOTACTIC RECEPTOR-RELATED"/>
    <property type="match status" value="1"/>
</dbReference>
<dbReference type="PROSITE" id="PS50262">
    <property type="entry name" value="G_PROTEIN_RECEP_F1_2"/>
    <property type="match status" value="1"/>
</dbReference>
<evidence type="ECO:0000256" key="2">
    <source>
        <dbReference type="ARBA" id="ARBA00022692"/>
    </source>
</evidence>
<evidence type="ECO:0000256" key="8">
    <source>
        <dbReference type="ARBA" id="ARBA00025736"/>
    </source>
</evidence>
<dbReference type="Proteomes" id="UP001529510">
    <property type="component" value="Unassembled WGS sequence"/>
</dbReference>
<evidence type="ECO:0000256" key="6">
    <source>
        <dbReference type="ARBA" id="ARBA00023170"/>
    </source>
</evidence>
<dbReference type="AlphaFoldDB" id="A0ABD0NXM3"/>
<name>A0ABD0NXM3_CIRMR</name>
<comment type="caution">
    <text evidence="11">The sequence shown here is derived from an EMBL/GenBank/DDBJ whole genome shotgun (WGS) entry which is preliminary data.</text>
</comment>
<evidence type="ECO:0000313" key="12">
    <source>
        <dbReference type="Proteomes" id="UP001529510"/>
    </source>
</evidence>
<dbReference type="InterPro" id="IPR000826">
    <property type="entry name" value="Formyl_rcpt-rel"/>
</dbReference>
<dbReference type="InterPro" id="IPR000276">
    <property type="entry name" value="GPCR_Rhodpsn"/>
</dbReference>
<gene>
    <name evidence="11" type="ORF">M9458_038468</name>
</gene>
<keyword evidence="7" id="KW-0807">Transducer</keyword>
<evidence type="ECO:0000259" key="10">
    <source>
        <dbReference type="PROSITE" id="PS50262"/>
    </source>
</evidence>
<keyword evidence="4" id="KW-0297">G-protein coupled receptor</keyword>
<feature type="transmembrane region" description="Helical" evidence="9">
    <location>
        <begin position="108"/>
        <end position="127"/>
    </location>
</feature>
<dbReference type="Pfam" id="PF00001">
    <property type="entry name" value="7tm_1"/>
    <property type="match status" value="1"/>
</dbReference>
<evidence type="ECO:0000313" key="11">
    <source>
        <dbReference type="EMBL" id="KAL0166624.1"/>
    </source>
</evidence>
<dbReference type="PRINTS" id="PR00237">
    <property type="entry name" value="GPCRRHODOPSN"/>
</dbReference>
<feature type="domain" description="G-protein coupled receptors family 1 profile" evidence="10">
    <location>
        <begin position="48"/>
        <end position="109"/>
    </location>
</feature>
<evidence type="ECO:0000256" key="3">
    <source>
        <dbReference type="ARBA" id="ARBA00022989"/>
    </source>
</evidence>
<protein>
    <recommendedName>
        <fullName evidence="10">G-protein coupled receptors family 1 profile domain-containing protein</fullName>
    </recommendedName>
</protein>
<keyword evidence="2 9" id="KW-0812">Transmembrane</keyword>
<keyword evidence="12" id="KW-1185">Reference proteome</keyword>
<proteinExistence type="inferred from homology"/>